<gene>
    <name evidence="2" type="ORF">LO744_03430</name>
</gene>
<keyword evidence="1" id="KW-0472">Membrane</keyword>
<reference evidence="2" key="1">
    <citation type="submission" date="2021-11" db="EMBL/GenBank/DDBJ databases">
        <title>Description of novel Chryseobacterium species.</title>
        <authorList>
            <person name="Saticioglu I.B."/>
            <person name="Ay H."/>
            <person name="Altun S."/>
            <person name="Duman M."/>
        </authorList>
    </citation>
    <scope>NUCLEOTIDE SEQUENCE</scope>
    <source>
        <strain evidence="2">C-17</strain>
    </source>
</reference>
<feature type="transmembrane region" description="Helical" evidence="1">
    <location>
        <begin position="45"/>
        <end position="64"/>
    </location>
</feature>
<dbReference type="RefSeq" id="WP_230667190.1">
    <property type="nucleotide sequence ID" value="NZ_JAJNAY010000001.1"/>
</dbReference>
<protein>
    <submittedName>
        <fullName evidence="2">Uncharacterized protein</fullName>
    </submittedName>
</protein>
<dbReference type="Proteomes" id="UP001108025">
    <property type="component" value="Unassembled WGS sequence"/>
</dbReference>
<dbReference type="EMBL" id="JAJNAY010000001">
    <property type="protein sequence ID" value="MCD1115918.1"/>
    <property type="molecule type" value="Genomic_DNA"/>
</dbReference>
<keyword evidence="1" id="KW-1133">Transmembrane helix</keyword>
<organism evidence="2 3">
    <name type="scientific">Chryseobacterium turcicum</name>
    <dbReference type="NCBI Taxonomy" id="2898076"/>
    <lineage>
        <taxon>Bacteria</taxon>
        <taxon>Pseudomonadati</taxon>
        <taxon>Bacteroidota</taxon>
        <taxon>Flavobacteriia</taxon>
        <taxon>Flavobacteriales</taxon>
        <taxon>Weeksellaceae</taxon>
        <taxon>Chryseobacterium group</taxon>
        <taxon>Chryseobacterium</taxon>
    </lineage>
</organism>
<evidence type="ECO:0000313" key="2">
    <source>
        <dbReference type="EMBL" id="MCD1115918.1"/>
    </source>
</evidence>
<accession>A0A9Q3YUN0</accession>
<proteinExistence type="predicted"/>
<keyword evidence="3" id="KW-1185">Reference proteome</keyword>
<dbReference type="AlphaFoldDB" id="A0A9Q3YUN0"/>
<comment type="caution">
    <text evidence="2">The sequence shown here is derived from an EMBL/GenBank/DDBJ whole genome shotgun (WGS) entry which is preliminary data.</text>
</comment>
<keyword evidence="1" id="KW-0812">Transmembrane</keyword>
<evidence type="ECO:0000256" key="1">
    <source>
        <dbReference type="SAM" id="Phobius"/>
    </source>
</evidence>
<sequence length="321" mass="37133">MKIKLCAAVPASNVFTMNSCSTNLGNLWLIQKISAMYSVECINKIRSLLSFFLLGFLFLPSLFFSQQFKLKKDAQYINNYQIDVTANKNYVFVSSDGLVDIPLDSIKNISKLKIVDLDKNSTYDLYREELKVRNGDLYFTSGKLIDSIIIGNKKKEIIIGIEAKGWISNLYTIPERKVVVEIPIKGKNYEDKKIKKIKFYFTGGYNTLYNVKTSKKDIKIIPILYTCESVDCKDKNILIPEMEVSFTEKSKYLEVDVSHHDVFINKDFKNIYVGYITLDYFIVKQKKVDKIADNKCYNLDLHSEWFRESKHKCPVVSIVLE</sequence>
<evidence type="ECO:0000313" key="3">
    <source>
        <dbReference type="Proteomes" id="UP001108025"/>
    </source>
</evidence>
<name>A0A9Q3YUN0_9FLAO</name>